<feature type="signal peptide" evidence="3">
    <location>
        <begin position="1"/>
        <end position="21"/>
    </location>
</feature>
<dbReference type="PROSITE" id="PS00562">
    <property type="entry name" value="CBM1_1"/>
    <property type="match status" value="1"/>
</dbReference>
<dbReference type="InterPro" id="IPR035971">
    <property type="entry name" value="CBD_sf"/>
</dbReference>
<dbReference type="SUPFAM" id="SSF52266">
    <property type="entry name" value="SGNH hydrolase"/>
    <property type="match status" value="1"/>
</dbReference>
<feature type="chain" id="PRO_5040222154" description="CBM1 domain-containing protein" evidence="3">
    <location>
        <begin position="22"/>
        <end position="364"/>
    </location>
</feature>
<protein>
    <recommendedName>
        <fullName evidence="4">CBM1 domain-containing protein</fullName>
    </recommendedName>
</protein>
<keyword evidence="1 3" id="KW-0732">Signal</keyword>
<accession>A0A9P5TPH3</accession>
<dbReference type="InterPro" id="IPR000254">
    <property type="entry name" value="CBD"/>
</dbReference>
<dbReference type="GO" id="GO:0016788">
    <property type="term" value="F:hydrolase activity, acting on ester bonds"/>
    <property type="evidence" value="ECO:0007669"/>
    <property type="project" value="InterPro"/>
</dbReference>
<dbReference type="Proteomes" id="UP000724874">
    <property type="component" value="Unassembled WGS sequence"/>
</dbReference>
<dbReference type="EMBL" id="JADNYJ010000039">
    <property type="protein sequence ID" value="KAF8901873.1"/>
    <property type="molecule type" value="Genomic_DNA"/>
</dbReference>
<dbReference type="PROSITE" id="PS51164">
    <property type="entry name" value="CBM1_2"/>
    <property type="match status" value="1"/>
</dbReference>
<keyword evidence="6" id="KW-1185">Reference proteome</keyword>
<reference evidence="5" key="1">
    <citation type="submission" date="2020-11" db="EMBL/GenBank/DDBJ databases">
        <authorList>
            <consortium name="DOE Joint Genome Institute"/>
            <person name="Ahrendt S."/>
            <person name="Riley R."/>
            <person name="Andreopoulos W."/>
            <person name="LaButti K."/>
            <person name="Pangilinan J."/>
            <person name="Ruiz-duenas F.J."/>
            <person name="Barrasa J.M."/>
            <person name="Sanchez-Garcia M."/>
            <person name="Camarero S."/>
            <person name="Miyauchi S."/>
            <person name="Serrano A."/>
            <person name="Linde D."/>
            <person name="Babiker R."/>
            <person name="Drula E."/>
            <person name="Ayuso-Fernandez I."/>
            <person name="Pacheco R."/>
            <person name="Padilla G."/>
            <person name="Ferreira P."/>
            <person name="Barriuso J."/>
            <person name="Kellner H."/>
            <person name="Castanera R."/>
            <person name="Alfaro M."/>
            <person name="Ramirez L."/>
            <person name="Pisabarro A.G."/>
            <person name="Kuo A."/>
            <person name="Tritt A."/>
            <person name="Lipzen A."/>
            <person name="He G."/>
            <person name="Yan M."/>
            <person name="Ng V."/>
            <person name="Cullen D."/>
            <person name="Martin F."/>
            <person name="Rosso M.-N."/>
            <person name="Henrissat B."/>
            <person name="Hibbett D."/>
            <person name="Martinez A.T."/>
            <person name="Grigoriev I.V."/>
        </authorList>
    </citation>
    <scope>NUCLEOTIDE SEQUENCE</scope>
    <source>
        <strain evidence="5">AH 44721</strain>
    </source>
</reference>
<evidence type="ECO:0000256" key="1">
    <source>
        <dbReference type="ARBA" id="ARBA00022729"/>
    </source>
</evidence>
<gene>
    <name evidence="5" type="ORF">CPB84DRAFT_1846586</name>
</gene>
<dbReference type="OrthoDB" id="1600564at2759"/>
<dbReference type="Pfam" id="PF00734">
    <property type="entry name" value="CBM_1"/>
    <property type="match status" value="1"/>
</dbReference>
<dbReference type="InterPro" id="IPR001087">
    <property type="entry name" value="GDSL"/>
</dbReference>
<feature type="domain" description="CBM1" evidence="4">
    <location>
        <begin position="21"/>
        <end position="57"/>
    </location>
</feature>
<dbReference type="InterPro" id="IPR036514">
    <property type="entry name" value="SGNH_hydro_sf"/>
</dbReference>
<organism evidence="5 6">
    <name type="scientific">Gymnopilus junonius</name>
    <name type="common">Spectacular rustgill mushroom</name>
    <name type="synonym">Gymnopilus spectabilis subsp. junonius</name>
    <dbReference type="NCBI Taxonomy" id="109634"/>
    <lineage>
        <taxon>Eukaryota</taxon>
        <taxon>Fungi</taxon>
        <taxon>Dikarya</taxon>
        <taxon>Basidiomycota</taxon>
        <taxon>Agaricomycotina</taxon>
        <taxon>Agaricomycetes</taxon>
        <taxon>Agaricomycetidae</taxon>
        <taxon>Agaricales</taxon>
        <taxon>Agaricineae</taxon>
        <taxon>Hymenogastraceae</taxon>
        <taxon>Gymnopilus</taxon>
    </lineage>
</organism>
<dbReference type="CDD" id="cd01846">
    <property type="entry name" value="fatty_acyltransferase_like"/>
    <property type="match status" value="1"/>
</dbReference>
<dbReference type="GO" id="GO:0030248">
    <property type="term" value="F:cellulose binding"/>
    <property type="evidence" value="ECO:0007669"/>
    <property type="project" value="InterPro"/>
</dbReference>
<sequence>MLRLSSVVLVAVIGYLPYATAQQTLWGQCGGINWTGATTCVSGSSCVYSNPYYSQCLPATSSTTTISQTSTGPVTSTTPVATPTSIPSGTGEANYWFGFGDSYSQTQFDITGPLPNLANPIGNPPFPGYSATGGSNWVGYLTATYNNSLLFTYNYAYGGATINATLVAPYEPTVLSLGDQVNQFLTTVANKPPTTPWTSANSLFSVWIGVNDIGNSYYQSGNRSAFSETLLDNYFELVKELYTAGGRNFLFANVPPIDRSPLMLAQDASAQALEKSVIADFNTRLLSRISSFQASNSGVKTFFWDANAQFTTMLNNPAAYGFADATSYGSAATDFWGNNYHPSTYANVFFAQEIGKTVLGSTIW</sequence>
<dbReference type="PANTHER" id="PTHR45648">
    <property type="entry name" value="GDSL LIPASE/ACYLHYDROLASE FAMILY PROTEIN (AFU_ORTHOLOGUE AFUA_4G14700)"/>
    <property type="match status" value="1"/>
</dbReference>
<evidence type="ECO:0000259" key="4">
    <source>
        <dbReference type="PROSITE" id="PS51164"/>
    </source>
</evidence>
<evidence type="ECO:0000256" key="3">
    <source>
        <dbReference type="SAM" id="SignalP"/>
    </source>
</evidence>
<name>A0A9P5TPH3_GYMJU</name>
<dbReference type="InterPro" id="IPR051058">
    <property type="entry name" value="GDSL_Est/Lipase"/>
</dbReference>
<dbReference type="GO" id="GO:0005975">
    <property type="term" value="P:carbohydrate metabolic process"/>
    <property type="evidence" value="ECO:0007669"/>
    <property type="project" value="InterPro"/>
</dbReference>
<keyword evidence="2" id="KW-0378">Hydrolase</keyword>
<dbReference type="PANTHER" id="PTHR45648:SF22">
    <property type="entry name" value="GDSL LIPASE_ACYLHYDROLASE FAMILY PROTEIN (AFU_ORTHOLOGUE AFUA_4G14700)"/>
    <property type="match status" value="1"/>
</dbReference>
<comment type="caution">
    <text evidence="5">The sequence shown here is derived from an EMBL/GenBank/DDBJ whole genome shotgun (WGS) entry which is preliminary data.</text>
</comment>
<dbReference type="AlphaFoldDB" id="A0A9P5TPH3"/>
<proteinExistence type="predicted"/>
<dbReference type="SMART" id="SM00236">
    <property type="entry name" value="fCBD"/>
    <property type="match status" value="1"/>
</dbReference>
<evidence type="ECO:0000313" key="6">
    <source>
        <dbReference type="Proteomes" id="UP000724874"/>
    </source>
</evidence>
<dbReference type="Gene3D" id="3.40.50.1110">
    <property type="entry name" value="SGNH hydrolase"/>
    <property type="match status" value="1"/>
</dbReference>
<dbReference type="SUPFAM" id="SSF57180">
    <property type="entry name" value="Cellulose-binding domain"/>
    <property type="match status" value="1"/>
</dbReference>
<evidence type="ECO:0000256" key="2">
    <source>
        <dbReference type="ARBA" id="ARBA00022801"/>
    </source>
</evidence>
<evidence type="ECO:0000313" key="5">
    <source>
        <dbReference type="EMBL" id="KAF8901873.1"/>
    </source>
</evidence>
<dbReference type="GO" id="GO:0005576">
    <property type="term" value="C:extracellular region"/>
    <property type="evidence" value="ECO:0007669"/>
    <property type="project" value="InterPro"/>
</dbReference>
<dbReference type="Pfam" id="PF00657">
    <property type="entry name" value="Lipase_GDSL"/>
    <property type="match status" value="1"/>
</dbReference>